<dbReference type="EMBL" id="AP027734">
    <property type="protein sequence ID" value="BDZ56072.1"/>
    <property type="molecule type" value="Genomic_DNA"/>
</dbReference>
<sequence>MGVVAVARVAEREREVGAVLADGGDGLGRFGLDEADLHARVAPGELDHEFGHDLGRRRRERHEPDPAGAEPAEFGEFAAGRFERGRDGAAVPCEHPLRG</sequence>
<organism evidence="2 3">
    <name type="scientific">Agromyces marinus</name>
    <dbReference type="NCBI Taxonomy" id="1389020"/>
    <lineage>
        <taxon>Bacteria</taxon>
        <taxon>Bacillati</taxon>
        <taxon>Actinomycetota</taxon>
        <taxon>Actinomycetes</taxon>
        <taxon>Micrococcales</taxon>
        <taxon>Microbacteriaceae</taxon>
        <taxon>Agromyces</taxon>
    </lineage>
</organism>
<dbReference type="Proteomes" id="UP001321477">
    <property type="component" value="Chromosome"/>
</dbReference>
<proteinExistence type="predicted"/>
<protein>
    <submittedName>
        <fullName evidence="2">Uncharacterized protein</fullName>
    </submittedName>
</protein>
<evidence type="ECO:0000313" key="3">
    <source>
        <dbReference type="Proteomes" id="UP001321477"/>
    </source>
</evidence>
<reference evidence="3" key="1">
    <citation type="journal article" date="2019" name="Int. J. Syst. Evol. Microbiol.">
        <title>The Global Catalogue of Microorganisms (GCM) 10K type strain sequencing project: providing services to taxonomists for standard genome sequencing and annotation.</title>
        <authorList>
            <consortium name="The Broad Institute Genomics Platform"/>
            <consortium name="The Broad Institute Genome Sequencing Center for Infectious Disease"/>
            <person name="Wu L."/>
            <person name="Ma J."/>
        </authorList>
    </citation>
    <scope>NUCLEOTIDE SEQUENCE [LARGE SCALE GENOMIC DNA]</scope>
    <source>
        <strain evidence="3">NBRC 109019</strain>
    </source>
</reference>
<evidence type="ECO:0000313" key="2">
    <source>
        <dbReference type="EMBL" id="BDZ56072.1"/>
    </source>
</evidence>
<feature type="compositionally biased region" description="Basic and acidic residues" evidence="1">
    <location>
        <begin position="43"/>
        <end position="54"/>
    </location>
</feature>
<feature type="region of interest" description="Disordered" evidence="1">
    <location>
        <begin position="43"/>
        <end position="74"/>
    </location>
</feature>
<keyword evidence="3" id="KW-1185">Reference proteome</keyword>
<accession>A0ABN6YJI5</accession>
<evidence type="ECO:0000256" key="1">
    <source>
        <dbReference type="SAM" id="MobiDB-lite"/>
    </source>
</evidence>
<name>A0ABN6YJI5_9MICO</name>
<gene>
    <name evidence="2" type="ORF">GCM10025870_31450</name>
</gene>